<dbReference type="SUPFAM" id="SSF57783">
    <property type="entry name" value="Zinc beta-ribbon"/>
    <property type="match status" value="1"/>
</dbReference>
<organism evidence="2 3">
    <name type="scientific">Wenyingzhuangia fucanilytica</name>
    <dbReference type="NCBI Taxonomy" id="1790137"/>
    <lineage>
        <taxon>Bacteria</taxon>
        <taxon>Pseudomonadati</taxon>
        <taxon>Bacteroidota</taxon>
        <taxon>Flavobacteriia</taxon>
        <taxon>Flavobacteriales</taxon>
        <taxon>Flavobacteriaceae</taxon>
        <taxon>Wenyingzhuangia</taxon>
    </lineage>
</organism>
<sequence>MTYIPDDKKNEIIEKATLENVLNDFHSFKKSGSSKVTDCPKCGGKDKLTFTPAKKVVKCFVCDLGVKTPANYLKKFHGKNFVETLTDLARIENISIDDIPPAPKTQKKSKLVASVKNLPVKPKPQTPKYTNGSYLDAMLKESGLTMEDITSEIQVDENTKVLTPAFQTGSVDAAFKIIPGVDVIIKYYDLESKPMTYYKKLANGNISPKPLEFYRVRYQTPEAHLDSKGKPTKYRSPYGSDTKVYLPKILREKYQQGSRIKTLYIQEGEKKAEKACKHNMISVGVMGIHNIASKKSLPAEFELIIRKCQVENVVFVLDADWNELGSLEKGAPADYRPYSFYKAVQNFKDYFYAFTNNAIYLNIFFAHVKENQSKDKGLDDLLTNTLYGAEDKLEAQCEKAMVDPSGVADYLQFYKITSQSDYKIKELWHIQSTQAFIEHYKDEIKKANIEVFTAGRIKWRFTEDDKVEMAQPIEVQETYWDEQTKKIKGGGTEVTGIKFNYNRCYKFLQNRGFGRYKLSEKEYLFIHKENTIVKEVNASYIKDFIIDFTRALGEFEYENVLNLLFSGGKQYLGDASLGNLQYDDPNFHNNDIGVQYMFFKDNYWKITKDGIEENLLQNLPGYVWKDKIRDFKPKKLNALIENITKIDDEVVKANPSLKNYQGDNWLFDITDTGDECDFLRFLFNASDFNHQNHTRDESTYTIEEQLDRNKHFLNKLSCLGFLLHEYRNPDVLKAVVAMDGKDSEGSASNGRSGKSLLGEFVRWLIKTKYIPGTKNNLTEDKYIWEGIDERTCLVFIDDVLANFNFKRIFPEITGDFEVEGKGDKKITIPKEKAPKFYITTNHALKGEGGSYNDRQIGVAFSDWYSEHYKPTNDSTNNSKFFEYWDYTQANLSTNLAATALQVYFQFGIIQAPTKKLKRRKLRQDIGEDFMEWADEIFSDYNNLNKKLPKSGLYNGVLHPNSKSSFSGLSFIQKYPQQKIYTNPRKFKEKLIKYAEYKGYIFNPSSNGDNIKINSVEYVEMFVSEEELQTLINQSNEVF</sequence>
<dbReference type="InterPro" id="IPR036977">
    <property type="entry name" value="DNA_primase_Znf_CHC2"/>
</dbReference>
<evidence type="ECO:0000313" key="3">
    <source>
        <dbReference type="Proteomes" id="UP000092967"/>
    </source>
</evidence>
<dbReference type="GO" id="GO:0008270">
    <property type="term" value="F:zinc ion binding"/>
    <property type="evidence" value="ECO:0007669"/>
    <property type="project" value="InterPro"/>
</dbReference>
<evidence type="ECO:0000313" key="2">
    <source>
        <dbReference type="EMBL" id="ANW96721.1"/>
    </source>
</evidence>
<dbReference type="Gene3D" id="3.90.580.10">
    <property type="entry name" value="Zinc finger, CHC2-type domain"/>
    <property type="match status" value="1"/>
</dbReference>
<proteinExistence type="predicted"/>
<feature type="domain" description="Zinc finger CHC2-type" evidence="1">
    <location>
        <begin position="8"/>
        <end position="97"/>
    </location>
</feature>
<dbReference type="InterPro" id="IPR002694">
    <property type="entry name" value="Znf_CHC2"/>
</dbReference>
<evidence type="ECO:0000259" key="1">
    <source>
        <dbReference type="Pfam" id="PF01807"/>
    </source>
</evidence>
<dbReference type="RefSeq" id="WP_068827147.1">
    <property type="nucleotide sequence ID" value="NZ_CP014224.1"/>
</dbReference>
<name>A0A1B1Y7G4_9FLAO</name>
<keyword evidence="3" id="KW-1185">Reference proteome</keyword>
<dbReference type="STRING" id="1790137.AXE80_10745"/>
<dbReference type="KEGG" id="wfu:AXE80_10745"/>
<dbReference type="GO" id="GO:0006260">
    <property type="term" value="P:DNA replication"/>
    <property type="evidence" value="ECO:0007669"/>
    <property type="project" value="InterPro"/>
</dbReference>
<dbReference type="Proteomes" id="UP000092967">
    <property type="component" value="Chromosome"/>
</dbReference>
<dbReference type="EMBL" id="CP014224">
    <property type="protein sequence ID" value="ANW96721.1"/>
    <property type="molecule type" value="Genomic_DNA"/>
</dbReference>
<protein>
    <recommendedName>
        <fullName evidence="1">Zinc finger CHC2-type domain-containing protein</fullName>
    </recommendedName>
</protein>
<reference evidence="2 3" key="1">
    <citation type="submission" date="2016-02" db="EMBL/GenBank/DDBJ databases">
        <authorList>
            <person name="Wen L."/>
            <person name="He K."/>
            <person name="Yang H."/>
        </authorList>
    </citation>
    <scope>NUCLEOTIDE SEQUENCE [LARGE SCALE GENOMIC DNA]</scope>
    <source>
        <strain evidence="2 3">CZ1127</strain>
    </source>
</reference>
<dbReference type="GO" id="GO:0003899">
    <property type="term" value="F:DNA-directed RNA polymerase activity"/>
    <property type="evidence" value="ECO:0007669"/>
    <property type="project" value="InterPro"/>
</dbReference>
<gene>
    <name evidence="2" type="ORF">AXE80_10745</name>
</gene>
<dbReference type="Pfam" id="PF01807">
    <property type="entry name" value="Zn_ribbon_DnaG"/>
    <property type="match status" value="1"/>
</dbReference>
<dbReference type="AlphaFoldDB" id="A0A1B1Y7G4"/>
<accession>A0A1B1Y7G4</accession>
<dbReference type="GO" id="GO:0003677">
    <property type="term" value="F:DNA binding"/>
    <property type="evidence" value="ECO:0007669"/>
    <property type="project" value="InterPro"/>
</dbReference>
<dbReference type="OrthoDB" id="840343at2"/>